<dbReference type="EMBL" id="JAWZYT010001688">
    <property type="protein sequence ID" value="KAK4309990.1"/>
    <property type="molecule type" value="Genomic_DNA"/>
</dbReference>
<protein>
    <submittedName>
        <fullName evidence="1">Uncharacterized protein</fullName>
    </submittedName>
</protein>
<evidence type="ECO:0000313" key="2">
    <source>
        <dbReference type="Proteomes" id="UP001292094"/>
    </source>
</evidence>
<name>A0AAE1PJT5_9EUCA</name>
<comment type="caution">
    <text evidence="1">The sequence shown here is derived from an EMBL/GenBank/DDBJ whole genome shotgun (WGS) entry which is preliminary data.</text>
</comment>
<keyword evidence="2" id="KW-1185">Reference proteome</keyword>
<gene>
    <name evidence="1" type="ORF">Pmani_018413</name>
</gene>
<proteinExistence type="predicted"/>
<sequence>MCPLPYVSPQPLQWLINTPTGLLPHPRSSLVTHFSPIPCRVVWPLPPRLLHASHTRLLEPVDPWTPGDTTNERWTLLECPVSCKSQITKALFNSRMEISHHINSFSSRTKSVIFPNASLCVAIMEDARHWPTHNCEWSWYRLIWIDLLTTDDDILLQLYTGLKFNSIRGMGMLADFGSFTIALGEIIF</sequence>
<dbReference type="AlphaFoldDB" id="A0AAE1PJT5"/>
<accession>A0AAE1PJT5</accession>
<dbReference type="Proteomes" id="UP001292094">
    <property type="component" value="Unassembled WGS sequence"/>
</dbReference>
<organism evidence="1 2">
    <name type="scientific">Petrolisthes manimaculis</name>
    <dbReference type="NCBI Taxonomy" id="1843537"/>
    <lineage>
        <taxon>Eukaryota</taxon>
        <taxon>Metazoa</taxon>
        <taxon>Ecdysozoa</taxon>
        <taxon>Arthropoda</taxon>
        <taxon>Crustacea</taxon>
        <taxon>Multicrustacea</taxon>
        <taxon>Malacostraca</taxon>
        <taxon>Eumalacostraca</taxon>
        <taxon>Eucarida</taxon>
        <taxon>Decapoda</taxon>
        <taxon>Pleocyemata</taxon>
        <taxon>Anomura</taxon>
        <taxon>Galatheoidea</taxon>
        <taxon>Porcellanidae</taxon>
        <taxon>Petrolisthes</taxon>
    </lineage>
</organism>
<evidence type="ECO:0000313" key="1">
    <source>
        <dbReference type="EMBL" id="KAK4309990.1"/>
    </source>
</evidence>
<reference evidence="1" key="1">
    <citation type="submission" date="2023-11" db="EMBL/GenBank/DDBJ databases">
        <title>Genome assemblies of two species of porcelain crab, Petrolisthes cinctipes and Petrolisthes manimaculis (Anomura: Porcellanidae).</title>
        <authorList>
            <person name="Angst P."/>
        </authorList>
    </citation>
    <scope>NUCLEOTIDE SEQUENCE</scope>
    <source>
        <strain evidence="1">PB745_02</strain>
        <tissue evidence="1">Gill</tissue>
    </source>
</reference>